<proteinExistence type="predicted"/>
<accession>A0A133XU31</accession>
<gene>
    <name evidence="2" type="ORF">HMPREF3192_00877</name>
</gene>
<reference evidence="3" key="1">
    <citation type="submission" date="2016-01" db="EMBL/GenBank/DDBJ databases">
        <authorList>
            <person name="Mitreva M."/>
            <person name="Pepin K.H."/>
            <person name="Mihindukulasuriya K.A."/>
            <person name="Fulton R."/>
            <person name="Fronick C."/>
            <person name="O'Laughlin M."/>
            <person name="Miner T."/>
            <person name="Herter B."/>
            <person name="Rosa B.A."/>
            <person name="Cordes M."/>
            <person name="Tomlinson C."/>
            <person name="Wollam A."/>
            <person name="Palsikar V.B."/>
            <person name="Mardis E.R."/>
            <person name="Wilson R.K."/>
        </authorList>
    </citation>
    <scope>NUCLEOTIDE SEQUENCE [LARGE SCALE GENOMIC DNA]</scope>
    <source>
        <strain evidence="3">DNF00019</strain>
    </source>
</reference>
<comment type="caution">
    <text evidence="2">The sequence shown here is derived from an EMBL/GenBank/DDBJ whole genome shotgun (WGS) entry which is preliminary data.</text>
</comment>
<dbReference type="EMBL" id="LSCR01000015">
    <property type="protein sequence ID" value="KXB34438.1"/>
    <property type="molecule type" value="Genomic_DNA"/>
</dbReference>
<name>A0A133XU31_9ACTN</name>
<dbReference type="Proteomes" id="UP000070675">
    <property type="component" value="Unassembled WGS sequence"/>
</dbReference>
<evidence type="ECO:0000313" key="2">
    <source>
        <dbReference type="EMBL" id="KXB34438.1"/>
    </source>
</evidence>
<dbReference type="AlphaFoldDB" id="A0A133XU31"/>
<organism evidence="2 3">
    <name type="scientific">Atopobium deltae</name>
    <dbReference type="NCBI Taxonomy" id="1393034"/>
    <lineage>
        <taxon>Bacteria</taxon>
        <taxon>Bacillati</taxon>
        <taxon>Actinomycetota</taxon>
        <taxon>Coriobacteriia</taxon>
        <taxon>Coriobacteriales</taxon>
        <taxon>Atopobiaceae</taxon>
        <taxon>Atopobium</taxon>
    </lineage>
</organism>
<evidence type="ECO:0000313" key="3">
    <source>
        <dbReference type="Proteomes" id="UP000070675"/>
    </source>
</evidence>
<keyword evidence="3" id="KW-1185">Reference proteome</keyword>
<dbReference type="PATRIC" id="fig|1393034.3.peg.846"/>
<feature type="region of interest" description="Disordered" evidence="1">
    <location>
        <begin position="1"/>
        <end position="22"/>
    </location>
</feature>
<dbReference type="STRING" id="1393034.HMPREF3192_00877"/>
<sequence>MFLTALPRRSPHEEDELGTGKGRGVENWHLIFHTLLSKKYFLPSSLCPAFLDALPVSGVIKNGCFQACV</sequence>
<protein>
    <submittedName>
        <fullName evidence="2">Uncharacterized protein</fullName>
    </submittedName>
</protein>
<evidence type="ECO:0000256" key="1">
    <source>
        <dbReference type="SAM" id="MobiDB-lite"/>
    </source>
</evidence>